<name>M2ND04_9FIRM</name>
<dbReference type="InterPro" id="IPR007197">
    <property type="entry name" value="rSAM"/>
</dbReference>
<dbReference type="Pfam" id="PF21016">
    <property type="entry name" value="RlmN_N"/>
    <property type="match status" value="1"/>
</dbReference>
<dbReference type="PANTHER" id="PTHR30544:SF5">
    <property type="entry name" value="RADICAL SAM CORE DOMAIN-CONTAINING PROTEIN"/>
    <property type="match status" value="1"/>
</dbReference>
<feature type="domain" description="Radical SAM core" evidence="13">
    <location>
        <begin position="96"/>
        <end position="326"/>
    </location>
</feature>
<dbReference type="GO" id="GO:0046872">
    <property type="term" value="F:metal ion binding"/>
    <property type="evidence" value="ECO:0007669"/>
    <property type="project" value="UniProtKB-KW"/>
</dbReference>
<comment type="catalytic activity">
    <reaction evidence="12">
        <text>adenosine(2503) in 23S rRNA + 2 reduced [2Fe-2S]-[ferredoxin] + 2 S-adenosyl-L-methionine = 2-methyladenosine(2503) in 23S rRNA + 5'-deoxyadenosine + L-methionine + 2 oxidized [2Fe-2S]-[ferredoxin] + S-adenosyl-L-homocysteine</text>
        <dbReference type="Rhea" id="RHEA:42916"/>
        <dbReference type="Rhea" id="RHEA-COMP:10000"/>
        <dbReference type="Rhea" id="RHEA-COMP:10001"/>
        <dbReference type="Rhea" id="RHEA-COMP:10152"/>
        <dbReference type="Rhea" id="RHEA-COMP:10282"/>
        <dbReference type="ChEBI" id="CHEBI:17319"/>
        <dbReference type="ChEBI" id="CHEBI:33737"/>
        <dbReference type="ChEBI" id="CHEBI:33738"/>
        <dbReference type="ChEBI" id="CHEBI:57844"/>
        <dbReference type="ChEBI" id="CHEBI:57856"/>
        <dbReference type="ChEBI" id="CHEBI:59789"/>
        <dbReference type="ChEBI" id="CHEBI:74411"/>
        <dbReference type="ChEBI" id="CHEBI:74497"/>
        <dbReference type="EC" id="2.1.1.192"/>
    </reaction>
</comment>
<comment type="caution">
    <text evidence="12">Lacks conserved residue(s) required for the propagation of feature annotation.</text>
</comment>
<dbReference type="GO" id="GO:0000049">
    <property type="term" value="F:tRNA binding"/>
    <property type="evidence" value="ECO:0007669"/>
    <property type="project" value="UniProtKB-UniRule"/>
</dbReference>
<feature type="binding site" evidence="12">
    <location>
        <begin position="212"/>
        <end position="214"/>
    </location>
    <ligand>
        <name>S-adenosyl-L-methionine</name>
        <dbReference type="ChEBI" id="CHEBI:59789"/>
    </ligand>
</feature>
<comment type="subcellular location">
    <subcellularLocation>
        <location evidence="1 12">Cytoplasm</location>
    </subcellularLocation>
</comment>
<dbReference type="FunFam" id="3.20.20.70:FF:000014">
    <property type="entry name" value="Probable dual-specificity RNA methyltransferase RlmN"/>
    <property type="match status" value="1"/>
</dbReference>
<feature type="binding site" evidence="12">
    <location>
        <position position="288"/>
    </location>
    <ligand>
        <name>S-adenosyl-L-methionine</name>
        <dbReference type="ChEBI" id="CHEBI:59789"/>
    </ligand>
</feature>
<evidence type="ECO:0000313" key="14">
    <source>
        <dbReference type="EMBL" id="EMD16063.1"/>
    </source>
</evidence>
<dbReference type="eggNOG" id="COG0820">
    <property type="taxonomic scope" value="Bacteria"/>
</dbReference>
<dbReference type="InterPro" id="IPR058240">
    <property type="entry name" value="rSAM_sf"/>
</dbReference>
<dbReference type="InterPro" id="IPR040072">
    <property type="entry name" value="Methyltransferase_A"/>
</dbReference>
<evidence type="ECO:0000256" key="8">
    <source>
        <dbReference type="ARBA" id="ARBA00022694"/>
    </source>
</evidence>
<feature type="binding site" evidence="12">
    <location>
        <position position="189"/>
    </location>
    <ligand>
        <name>S-adenosyl-L-methionine</name>
        <dbReference type="ChEBI" id="CHEBI:59789"/>
    </ligand>
</feature>
<dbReference type="Pfam" id="PF04055">
    <property type="entry name" value="Radical_SAM"/>
    <property type="match status" value="1"/>
</dbReference>
<evidence type="ECO:0000256" key="3">
    <source>
        <dbReference type="ARBA" id="ARBA00022490"/>
    </source>
</evidence>
<dbReference type="CDD" id="cd01335">
    <property type="entry name" value="Radical_SAM"/>
    <property type="match status" value="1"/>
</dbReference>
<dbReference type="EMBL" id="AGEJ01000024">
    <property type="protein sequence ID" value="EMD16063.1"/>
    <property type="molecule type" value="Genomic_DNA"/>
</dbReference>
<reference evidence="14 15" key="1">
    <citation type="submission" date="2013-02" db="EMBL/GenBank/DDBJ databases">
        <title>The Genome Sequence of Lactobacillus catenaformis F0143.</title>
        <authorList>
            <consortium name="The Broad Institute Genome Sequencing Platform"/>
            <person name="Earl A."/>
            <person name="Ward D."/>
            <person name="Feldgarden M."/>
            <person name="Gevers D."/>
            <person name="Izard J."/>
            <person name="Blanton J.M."/>
            <person name="Mathney J."/>
            <person name="Dewhirst F.E."/>
            <person name="Young S.K."/>
            <person name="Zeng Q."/>
            <person name="Gargeya S."/>
            <person name="Fitzgerald M."/>
            <person name="Haas B."/>
            <person name="Abouelleil A."/>
            <person name="Alvarado L."/>
            <person name="Arachchi H.M."/>
            <person name="Berlin A."/>
            <person name="Chapman S.B."/>
            <person name="Gearin G."/>
            <person name="Goldberg J."/>
            <person name="Griggs A."/>
            <person name="Gujja S."/>
            <person name="Hansen M."/>
            <person name="Heiman D."/>
            <person name="Howarth C."/>
            <person name="Larimer J."/>
            <person name="Lui A."/>
            <person name="MacDonald P.J.P."/>
            <person name="McCowen C."/>
            <person name="Montmayeur A."/>
            <person name="Murphy C."/>
            <person name="Neiman D."/>
            <person name="Pearson M."/>
            <person name="Priest M."/>
            <person name="Roberts A."/>
            <person name="Saif S."/>
            <person name="Shea T."/>
            <person name="Sisk P."/>
            <person name="Stolte C."/>
            <person name="Sykes S."/>
            <person name="Wortman J."/>
            <person name="Nusbaum C."/>
            <person name="Birren B."/>
        </authorList>
    </citation>
    <scope>NUCLEOTIDE SEQUENCE [LARGE SCALE GENOMIC DNA]</scope>
    <source>
        <strain evidence="14 15">OT 569</strain>
    </source>
</reference>
<dbReference type="GO" id="GO:0002935">
    <property type="term" value="F:tRNA (adenine(37)-C2)-methyltransferase activity"/>
    <property type="evidence" value="ECO:0007669"/>
    <property type="project" value="UniProtKB-UniRule"/>
</dbReference>
<dbReference type="SUPFAM" id="SSF102114">
    <property type="entry name" value="Radical SAM enzymes"/>
    <property type="match status" value="1"/>
</dbReference>
<evidence type="ECO:0000256" key="9">
    <source>
        <dbReference type="ARBA" id="ARBA00022723"/>
    </source>
</evidence>
<keyword evidence="12" id="KW-1015">Disulfide bond</keyword>
<dbReference type="PROSITE" id="PS51918">
    <property type="entry name" value="RADICAL_SAM"/>
    <property type="match status" value="1"/>
</dbReference>
<evidence type="ECO:0000256" key="5">
    <source>
        <dbReference type="ARBA" id="ARBA00022603"/>
    </source>
</evidence>
<comment type="catalytic activity">
    <reaction evidence="12">
        <text>adenosine(37) in tRNA + 2 reduced [2Fe-2S]-[ferredoxin] + 2 S-adenosyl-L-methionine = 2-methyladenosine(37) in tRNA + 5'-deoxyadenosine + L-methionine + 2 oxidized [2Fe-2S]-[ferredoxin] + S-adenosyl-L-homocysteine</text>
        <dbReference type="Rhea" id="RHEA:43332"/>
        <dbReference type="Rhea" id="RHEA-COMP:10000"/>
        <dbReference type="Rhea" id="RHEA-COMP:10001"/>
        <dbReference type="Rhea" id="RHEA-COMP:10162"/>
        <dbReference type="Rhea" id="RHEA-COMP:10485"/>
        <dbReference type="ChEBI" id="CHEBI:17319"/>
        <dbReference type="ChEBI" id="CHEBI:33737"/>
        <dbReference type="ChEBI" id="CHEBI:33738"/>
        <dbReference type="ChEBI" id="CHEBI:57844"/>
        <dbReference type="ChEBI" id="CHEBI:57856"/>
        <dbReference type="ChEBI" id="CHEBI:59789"/>
        <dbReference type="ChEBI" id="CHEBI:74411"/>
        <dbReference type="ChEBI" id="CHEBI:74497"/>
        <dbReference type="EC" id="2.1.1.192"/>
    </reaction>
</comment>
<dbReference type="GO" id="GO:0030488">
    <property type="term" value="P:tRNA methylation"/>
    <property type="evidence" value="ECO:0007669"/>
    <property type="project" value="UniProtKB-UniRule"/>
</dbReference>
<keyword evidence="9 12" id="KW-0479">Metal-binding</keyword>
<dbReference type="PATRIC" id="fig|999415.3.peg.1493"/>
<feature type="active site" description="S-methylcysteine intermediate" evidence="12">
    <location>
        <position position="331"/>
    </location>
</feature>
<evidence type="ECO:0000256" key="6">
    <source>
        <dbReference type="ARBA" id="ARBA00022679"/>
    </source>
</evidence>
<feature type="active site" description="Proton acceptor" evidence="12">
    <location>
        <position position="90"/>
    </location>
</feature>
<evidence type="ECO:0000256" key="2">
    <source>
        <dbReference type="ARBA" id="ARBA00022485"/>
    </source>
</evidence>
<keyword evidence="2 12" id="KW-0004">4Fe-4S</keyword>
<dbReference type="InterPro" id="IPR013785">
    <property type="entry name" value="Aldolase_TIM"/>
</dbReference>
<dbReference type="GO" id="GO:0019843">
    <property type="term" value="F:rRNA binding"/>
    <property type="evidence" value="ECO:0007669"/>
    <property type="project" value="UniProtKB-UniRule"/>
</dbReference>
<dbReference type="InterPro" id="IPR027492">
    <property type="entry name" value="RNA_MTrfase_RlmN"/>
</dbReference>
<dbReference type="OrthoDB" id="9793973at2"/>
<dbReference type="GO" id="GO:0070040">
    <property type="term" value="F:rRNA (adenine(2503)-C2-)-methyltransferase activity"/>
    <property type="evidence" value="ECO:0007669"/>
    <property type="project" value="UniProtKB-UniRule"/>
</dbReference>
<keyword evidence="8 12" id="KW-0819">tRNA processing</keyword>
<dbReference type="RefSeq" id="WP_004803592.1">
    <property type="nucleotide sequence ID" value="NZ_KB446649.1"/>
</dbReference>
<feature type="binding site" evidence="12">
    <location>
        <begin position="157"/>
        <end position="158"/>
    </location>
    <ligand>
        <name>S-adenosyl-L-methionine</name>
        <dbReference type="ChEBI" id="CHEBI:59789"/>
    </ligand>
</feature>
<dbReference type="Gene3D" id="1.10.150.530">
    <property type="match status" value="1"/>
</dbReference>
<comment type="caution">
    <text evidence="14">The sequence shown here is derived from an EMBL/GenBank/DDBJ whole genome shotgun (WGS) entry which is preliminary data.</text>
</comment>
<evidence type="ECO:0000256" key="7">
    <source>
        <dbReference type="ARBA" id="ARBA00022691"/>
    </source>
</evidence>
<keyword evidence="15" id="KW-1185">Reference proteome</keyword>
<evidence type="ECO:0000256" key="1">
    <source>
        <dbReference type="ARBA" id="ARBA00004496"/>
    </source>
</evidence>
<dbReference type="GO" id="GO:0051539">
    <property type="term" value="F:4 iron, 4 sulfur cluster binding"/>
    <property type="evidence" value="ECO:0007669"/>
    <property type="project" value="UniProtKB-UniRule"/>
</dbReference>
<feature type="binding site" evidence="12">
    <location>
        <position position="114"/>
    </location>
    <ligand>
        <name>[4Fe-4S] cluster</name>
        <dbReference type="ChEBI" id="CHEBI:49883"/>
        <note>4Fe-4S-S-AdoMet</note>
    </ligand>
</feature>
<dbReference type="SFLD" id="SFLDF00275">
    <property type="entry name" value="adenosine_C2_methyltransferase"/>
    <property type="match status" value="1"/>
</dbReference>
<organism evidence="14 15">
    <name type="scientific">Eggerthia catenaformis OT 569 = DSM 20559</name>
    <dbReference type="NCBI Taxonomy" id="999415"/>
    <lineage>
        <taxon>Bacteria</taxon>
        <taxon>Bacillati</taxon>
        <taxon>Bacillota</taxon>
        <taxon>Erysipelotrichia</taxon>
        <taxon>Erysipelotrichales</taxon>
        <taxon>Coprobacillaceae</taxon>
        <taxon>Eggerthia</taxon>
    </lineage>
</organism>
<dbReference type="NCBIfam" id="TIGR00048">
    <property type="entry name" value="rRNA_mod_RlmN"/>
    <property type="match status" value="1"/>
</dbReference>
<dbReference type="Proteomes" id="UP000011758">
    <property type="component" value="Unassembled WGS sequence"/>
</dbReference>
<keyword evidence="3 12" id="KW-0963">Cytoplasm</keyword>
<feature type="binding site" evidence="12">
    <location>
        <position position="117"/>
    </location>
    <ligand>
        <name>[4Fe-4S] cluster</name>
        <dbReference type="ChEBI" id="CHEBI:49883"/>
        <note>4Fe-4S-S-AdoMet</note>
    </ligand>
</feature>
<proteinExistence type="inferred from homology"/>
<sequence>MESVYNYTLKNLEKKFVELGEKPFRAKQVFEWIYVKEVYDYDLMTNLSQSLRDKLKTELLCQLLEIYEKQVSADGTVKYLLRLDDGGLIETVLMIHPYGHSLCVTSQLGCNMACGFCASGLLKKQRNLSADEMVRQILTVQNDLQKRISHIVVMGTGEPFDNYDHVMNFIYIINDPKGLAIGARHITVSTCGIIPRIYDFANEGIQVNLAISLHAPNDKIRNKLMPINKTYSMDQLRKAMEDYINKTNRRITLEYILLKDINDDIKYARQLAHYLRGLNAYVNLIPYNSVDEKEFKASSHSRIQIFKDELLRLRINCTLRKEHGSDIDGACGQLRAKKEGGR</sequence>
<dbReference type="SFLD" id="SFLDS00029">
    <property type="entry name" value="Radical_SAM"/>
    <property type="match status" value="1"/>
</dbReference>
<evidence type="ECO:0000256" key="12">
    <source>
        <dbReference type="HAMAP-Rule" id="MF_01849"/>
    </source>
</evidence>
<keyword evidence="7 12" id="KW-0949">S-adenosyl-L-methionine</keyword>
<dbReference type="PANTHER" id="PTHR30544">
    <property type="entry name" value="23S RRNA METHYLTRANSFERASE"/>
    <property type="match status" value="1"/>
</dbReference>
<keyword evidence="10 12" id="KW-0408">Iron</keyword>
<dbReference type="PIRSF" id="PIRSF006004">
    <property type="entry name" value="CHP00048"/>
    <property type="match status" value="1"/>
</dbReference>
<keyword evidence="11 12" id="KW-0411">Iron-sulfur</keyword>
<feature type="binding site" evidence="12">
    <location>
        <position position="110"/>
    </location>
    <ligand>
        <name>[4Fe-4S] cluster</name>
        <dbReference type="ChEBI" id="CHEBI:49883"/>
        <note>4Fe-4S-S-AdoMet</note>
    </ligand>
</feature>
<evidence type="ECO:0000256" key="4">
    <source>
        <dbReference type="ARBA" id="ARBA00022552"/>
    </source>
</evidence>
<evidence type="ECO:0000313" key="15">
    <source>
        <dbReference type="Proteomes" id="UP000011758"/>
    </source>
</evidence>
<comment type="similarity">
    <text evidence="12">Belongs to the radical SAM superfamily. RlmN family.</text>
</comment>
<keyword evidence="6 12" id="KW-0808">Transferase</keyword>
<dbReference type="Gene3D" id="3.20.20.70">
    <property type="entry name" value="Aldolase class I"/>
    <property type="match status" value="1"/>
</dbReference>
<accession>M2ND04</accession>
<dbReference type="InterPro" id="IPR048641">
    <property type="entry name" value="RlmN_N"/>
</dbReference>
<dbReference type="EC" id="2.1.1.192" evidence="12"/>
<dbReference type="STRING" id="999415.HMPREF9943_01466"/>
<comment type="miscellaneous">
    <text evidence="12">Reaction proceeds by a ping-pong mechanism involving intermediate methylation of a conserved cysteine residue.</text>
</comment>
<keyword evidence="5 12" id="KW-0489">Methyltransferase</keyword>
<dbReference type="AlphaFoldDB" id="M2ND04"/>
<dbReference type="HAMAP" id="MF_01849">
    <property type="entry name" value="RNA_methyltr_RlmN"/>
    <property type="match status" value="1"/>
</dbReference>
<dbReference type="InterPro" id="IPR004383">
    <property type="entry name" value="rRNA_lsu_MTrfase_RlmN/Cfr"/>
</dbReference>
<evidence type="ECO:0000256" key="11">
    <source>
        <dbReference type="ARBA" id="ARBA00023014"/>
    </source>
</evidence>
<comment type="cofactor">
    <cofactor evidence="12">
        <name>[4Fe-4S] cluster</name>
        <dbReference type="ChEBI" id="CHEBI:49883"/>
    </cofactor>
    <text evidence="12">Binds 1 [4Fe-4S] cluster. The cluster is coordinated with 3 cysteines and an exchangeable S-adenosyl-L-methionine.</text>
</comment>
<evidence type="ECO:0000259" key="13">
    <source>
        <dbReference type="PROSITE" id="PS51918"/>
    </source>
</evidence>
<dbReference type="SFLD" id="SFLDG01062">
    <property type="entry name" value="methyltransferase_(Class_A)"/>
    <property type="match status" value="1"/>
</dbReference>
<evidence type="ECO:0000256" key="10">
    <source>
        <dbReference type="ARBA" id="ARBA00023004"/>
    </source>
</evidence>
<keyword evidence="4 12" id="KW-0698">rRNA processing</keyword>
<gene>
    <name evidence="12" type="primary">rlmN</name>
    <name evidence="14" type="ORF">HMPREF9943_01466</name>
</gene>
<comment type="function">
    <text evidence="12">Specifically methylates position 2 of adenine 2503 in 23S rRNA and position 2 of adenine 37 in tRNAs.</text>
</comment>
<dbReference type="GO" id="GO:0005737">
    <property type="term" value="C:cytoplasm"/>
    <property type="evidence" value="ECO:0007669"/>
    <property type="project" value="UniProtKB-SubCell"/>
</dbReference>
<protein>
    <recommendedName>
        <fullName evidence="12">Probable dual-specificity RNA methyltransferase RlmN</fullName>
        <ecNumber evidence="12">2.1.1.192</ecNumber>
    </recommendedName>
    <alternativeName>
        <fullName evidence="12">23S rRNA (adenine(2503)-C(2))-methyltransferase</fullName>
    </alternativeName>
    <alternativeName>
        <fullName evidence="12">23S rRNA m2A2503 methyltransferase</fullName>
    </alternativeName>
    <alternativeName>
        <fullName evidence="12">Ribosomal RNA large subunit methyltransferase N</fullName>
    </alternativeName>
    <alternativeName>
        <fullName evidence="12">tRNA (adenine(37)-C(2))-methyltransferase</fullName>
    </alternativeName>
    <alternativeName>
        <fullName evidence="12">tRNA m2A37 methyltransferase</fullName>
    </alternativeName>
</protein>
<dbReference type="GO" id="GO:0070475">
    <property type="term" value="P:rRNA base methylation"/>
    <property type="evidence" value="ECO:0007669"/>
    <property type="project" value="UniProtKB-UniRule"/>
</dbReference>